<comment type="caution">
    <text evidence="2">The sequence shown here is derived from an EMBL/GenBank/DDBJ whole genome shotgun (WGS) entry which is preliminary data.</text>
</comment>
<dbReference type="Proteomes" id="UP000663880">
    <property type="component" value="Unassembled WGS sequence"/>
</dbReference>
<dbReference type="EMBL" id="CAJOBZ010000024">
    <property type="protein sequence ID" value="CAF4874157.1"/>
    <property type="molecule type" value="Genomic_DNA"/>
</dbReference>
<feature type="region of interest" description="Disordered" evidence="1">
    <location>
        <begin position="50"/>
        <end position="94"/>
    </location>
</feature>
<proteinExistence type="predicted"/>
<accession>A0A821TDG9</accession>
<evidence type="ECO:0000313" key="3">
    <source>
        <dbReference type="Proteomes" id="UP000663880"/>
    </source>
</evidence>
<protein>
    <submittedName>
        <fullName evidence="2">Uncharacterized protein</fullName>
    </submittedName>
</protein>
<name>A0A821TDG9_9NEOP</name>
<evidence type="ECO:0000313" key="2">
    <source>
        <dbReference type="EMBL" id="CAF4874157.1"/>
    </source>
</evidence>
<dbReference type="AlphaFoldDB" id="A0A821TDG9"/>
<evidence type="ECO:0000256" key="1">
    <source>
        <dbReference type="SAM" id="MobiDB-lite"/>
    </source>
</evidence>
<gene>
    <name evidence="2" type="ORF">PMACD_LOCUS9021</name>
</gene>
<organism evidence="2 3">
    <name type="scientific">Pieris macdunnoughi</name>
    <dbReference type="NCBI Taxonomy" id="345717"/>
    <lineage>
        <taxon>Eukaryota</taxon>
        <taxon>Metazoa</taxon>
        <taxon>Ecdysozoa</taxon>
        <taxon>Arthropoda</taxon>
        <taxon>Hexapoda</taxon>
        <taxon>Insecta</taxon>
        <taxon>Pterygota</taxon>
        <taxon>Neoptera</taxon>
        <taxon>Endopterygota</taxon>
        <taxon>Lepidoptera</taxon>
        <taxon>Glossata</taxon>
        <taxon>Ditrysia</taxon>
        <taxon>Papilionoidea</taxon>
        <taxon>Pieridae</taxon>
        <taxon>Pierinae</taxon>
        <taxon>Pieris</taxon>
    </lineage>
</organism>
<reference evidence="2" key="1">
    <citation type="submission" date="2021-02" db="EMBL/GenBank/DDBJ databases">
        <authorList>
            <person name="Steward A R."/>
        </authorList>
    </citation>
    <scope>NUCLEOTIDE SEQUENCE</scope>
</reference>
<sequence length="111" mass="12670">MPTVIIWKYVARLQCGRHRWSTGHSELMQALYRSTVMGALKTNFLRPKLPLGGGAVAPKKREVNGPSPSVYESKRDGERHQHRTKLGTGPTRNRLHFYPTSEFVAQRMHES</sequence>
<keyword evidence="3" id="KW-1185">Reference proteome</keyword>